<name>A0ACB8XS45_ARCLA</name>
<organism evidence="1 2">
    <name type="scientific">Arctium lappa</name>
    <name type="common">Greater burdock</name>
    <name type="synonym">Lappa major</name>
    <dbReference type="NCBI Taxonomy" id="4217"/>
    <lineage>
        <taxon>Eukaryota</taxon>
        <taxon>Viridiplantae</taxon>
        <taxon>Streptophyta</taxon>
        <taxon>Embryophyta</taxon>
        <taxon>Tracheophyta</taxon>
        <taxon>Spermatophyta</taxon>
        <taxon>Magnoliopsida</taxon>
        <taxon>eudicotyledons</taxon>
        <taxon>Gunneridae</taxon>
        <taxon>Pentapetalae</taxon>
        <taxon>asterids</taxon>
        <taxon>campanulids</taxon>
        <taxon>Asterales</taxon>
        <taxon>Asteraceae</taxon>
        <taxon>Carduoideae</taxon>
        <taxon>Cardueae</taxon>
        <taxon>Arctiinae</taxon>
        <taxon>Arctium</taxon>
    </lineage>
</organism>
<proteinExistence type="predicted"/>
<evidence type="ECO:0000313" key="2">
    <source>
        <dbReference type="Proteomes" id="UP001055879"/>
    </source>
</evidence>
<evidence type="ECO:0000313" key="1">
    <source>
        <dbReference type="EMBL" id="KAI3673031.1"/>
    </source>
</evidence>
<dbReference type="EMBL" id="CM042061">
    <property type="protein sequence ID" value="KAI3673031.1"/>
    <property type="molecule type" value="Genomic_DNA"/>
</dbReference>
<sequence>MVGFRNRNQKLFSLSLASKKCSTSRMTKKLILLFRGRINGLIGYEEVVAQLEKPIAKVEAEPNTKGASSGADSEKKTGMCMMLSLWSWDLETTEVQGTDLLVLLVLTTLACNSCH</sequence>
<reference evidence="1 2" key="2">
    <citation type="journal article" date="2022" name="Mol. Ecol. Resour.">
        <title>The genomes of chicory, endive, great burdock and yacon provide insights into Asteraceae paleo-polyploidization history and plant inulin production.</title>
        <authorList>
            <person name="Fan W."/>
            <person name="Wang S."/>
            <person name="Wang H."/>
            <person name="Wang A."/>
            <person name="Jiang F."/>
            <person name="Liu H."/>
            <person name="Zhao H."/>
            <person name="Xu D."/>
            <person name="Zhang Y."/>
        </authorList>
    </citation>
    <scope>NUCLEOTIDE SEQUENCE [LARGE SCALE GENOMIC DNA]</scope>
    <source>
        <strain evidence="2">cv. Niubang</strain>
    </source>
</reference>
<dbReference type="Proteomes" id="UP001055879">
    <property type="component" value="Linkage Group LG15"/>
</dbReference>
<protein>
    <submittedName>
        <fullName evidence="1">Uncharacterized protein</fullName>
    </submittedName>
</protein>
<reference evidence="2" key="1">
    <citation type="journal article" date="2022" name="Mol. Ecol. Resour.">
        <title>The genomes of chicory, endive, great burdock and yacon provide insights into Asteraceae palaeo-polyploidization history and plant inulin production.</title>
        <authorList>
            <person name="Fan W."/>
            <person name="Wang S."/>
            <person name="Wang H."/>
            <person name="Wang A."/>
            <person name="Jiang F."/>
            <person name="Liu H."/>
            <person name="Zhao H."/>
            <person name="Xu D."/>
            <person name="Zhang Y."/>
        </authorList>
    </citation>
    <scope>NUCLEOTIDE SEQUENCE [LARGE SCALE GENOMIC DNA]</scope>
    <source>
        <strain evidence="2">cv. Niubang</strain>
    </source>
</reference>
<keyword evidence="2" id="KW-1185">Reference proteome</keyword>
<comment type="caution">
    <text evidence="1">The sequence shown here is derived from an EMBL/GenBank/DDBJ whole genome shotgun (WGS) entry which is preliminary data.</text>
</comment>
<gene>
    <name evidence="1" type="ORF">L6452_39140</name>
</gene>
<accession>A0ACB8XS45</accession>